<accession>A0ABQ6N3H9</accession>
<dbReference type="SUPFAM" id="SSF53300">
    <property type="entry name" value="vWA-like"/>
    <property type="match status" value="1"/>
</dbReference>
<name>A0ABQ6N3H9_9STRA</name>
<evidence type="ECO:0008006" key="5">
    <source>
        <dbReference type="Google" id="ProtNLM"/>
    </source>
</evidence>
<feature type="compositionally biased region" description="Low complexity" evidence="2">
    <location>
        <begin position="60"/>
        <end position="84"/>
    </location>
</feature>
<gene>
    <name evidence="3" type="ORF">TeGR_g8673</name>
</gene>
<keyword evidence="4" id="KW-1185">Reference proteome</keyword>
<feature type="coiled-coil region" evidence="1">
    <location>
        <begin position="283"/>
        <end position="312"/>
    </location>
</feature>
<evidence type="ECO:0000313" key="4">
    <source>
        <dbReference type="Proteomes" id="UP001165060"/>
    </source>
</evidence>
<protein>
    <recommendedName>
        <fullName evidence="5">VWFA domain-containing protein</fullName>
    </recommendedName>
</protein>
<keyword evidence="1" id="KW-0175">Coiled coil</keyword>
<evidence type="ECO:0000256" key="1">
    <source>
        <dbReference type="SAM" id="Coils"/>
    </source>
</evidence>
<proteinExistence type="predicted"/>
<organism evidence="3 4">
    <name type="scientific">Tetraparma gracilis</name>
    <dbReference type="NCBI Taxonomy" id="2962635"/>
    <lineage>
        <taxon>Eukaryota</taxon>
        <taxon>Sar</taxon>
        <taxon>Stramenopiles</taxon>
        <taxon>Ochrophyta</taxon>
        <taxon>Bolidophyceae</taxon>
        <taxon>Parmales</taxon>
        <taxon>Triparmaceae</taxon>
        <taxon>Tetraparma</taxon>
    </lineage>
</organism>
<feature type="region of interest" description="Disordered" evidence="2">
    <location>
        <begin position="60"/>
        <end position="88"/>
    </location>
</feature>
<dbReference type="InterPro" id="IPR036465">
    <property type="entry name" value="vWFA_dom_sf"/>
</dbReference>
<dbReference type="Gene3D" id="3.40.50.410">
    <property type="entry name" value="von Willebrand factor, type A domain"/>
    <property type="match status" value="1"/>
</dbReference>
<dbReference type="Proteomes" id="UP001165060">
    <property type="component" value="Unassembled WGS sequence"/>
</dbReference>
<evidence type="ECO:0000313" key="3">
    <source>
        <dbReference type="EMBL" id="GMI38671.1"/>
    </source>
</evidence>
<reference evidence="3 4" key="1">
    <citation type="journal article" date="2023" name="Commun. Biol.">
        <title>Genome analysis of Parmales, the sister group of diatoms, reveals the evolutionary specialization of diatoms from phago-mixotrophs to photoautotrophs.</title>
        <authorList>
            <person name="Ban H."/>
            <person name="Sato S."/>
            <person name="Yoshikawa S."/>
            <person name="Yamada K."/>
            <person name="Nakamura Y."/>
            <person name="Ichinomiya M."/>
            <person name="Sato N."/>
            <person name="Blanc-Mathieu R."/>
            <person name="Endo H."/>
            <person name="Kuwata A."/>
            <person name="Ogata H."/>
        </authorList>
    </citation>
    <scope>NUCLEOTIDE SEQUENCE [LARGE SCALE GENOMIC DNA]</scope>
</reference>
<dbReference type="EMBL" id="BRYB01003555">
    <property type="protein sequence ID" value="GMI38671.1"/>
    <property type="molecule type" value="Genomic_DNA"/>
</dbReference>
<feature type="non-terminal residue" evidence="3">
    <location>
        <position position="605"/>
    </location>
</feature>
<evidence type="ECO:0000256" key="2">
    <source>
        <dbReference type="SAM" id="MobiDB-lite"/>
    </source>
</evidence>
<feature type="non-terminal residue" evidence="3">
    <location>
        <position position="1"/>
    </location>
</feature>
<comment type="caution">
    <text evidence="3">The sequence shown here is derived from an EMBL/GenBank/DDBJ whole genome shotgun (WGS) entry which is preliminary data.</text>
</comment>
<sequence>PPNPPPTQFSYGSQHIITDVTCKRVITVVDRALQFDLSAPQPLNKLRSNSSASSASASASSISIPAPSGRSTAPAAPNPNDVNPYGDRSLGRAAAGTFMFRASDANEAECRQRRLFGAPRIQQYSQLVEGSALYLFNPDRAVVYGTFVCTSSCIRLGLHPDAFAGRMNAQCEVSFPIVEKARTSKDVLKALNEARAATGGRELLIIPAGKVEDSDERILHEIFGYRIHSSAQQAEKVRAFKFTSLPTSNFAIKEVPEEKWQNPEDFYKEPNSDEEVFDDEFLARQLQAEYTLEQERMAAKEEEERLAAYKSALAPKAKQWLPKEATYQTLSYEERLEKLKLPVTPEIEKYHKGQLESVEMGIIPIHQATIMCIDASASMAKTDVIIEHDRFPCFPEEIYSAQYLNRIEVVRNKIAVNVVKAKLDDPHNQFEDETLTLVLMEGGTANIVFEELPITAVTYNRLLEDVCISQGGAACFVPALQTLERLIQKFDRKNRATVSLVFLTDGQPSDDVGPGNLPHVTKLLTQTEIIPCCRTIAEKMGRKLTAMMEGFGMEHMHVIDAMASEFSAYQAVAQSCTSMLSSKSLTASLVQWSKASNASKMAFSN</sequence>